<dbReference type="GO" id="GO:0003700">
    <property type="term" value="F:DNA-binding transcription factor activity"/>
    <property type="evidence" value="ECO:0007669"/>
    <property type="project" value="TreeGrafter"/>
</dbReference>
<dbReference type="InterPro" id="IPR001647">
    <property type="entry name" value="HTH_TetR"/>
</dbReference>
<proteinExistence type="predicted"/>
<evidence type="ECO:0000256" key="4">
    <source>
        <dbReference type="PROSITE-ProRule" id="PRU00335"/>
    </source>
</evidence>
<dbReference type="Pfam" id="PF00440">
    <property type="entry name" value="TetR_N"/>
    <property type="match status" value="1"/>
</dbReference>
<dbReference type="OrthoDB" id="3212503at2"/>
<feature type="domain" description="HTH tetR-type" evidence="5">
    <location>
        <begin position="15"/>
        <end position="75"/>
    </location>
</feature>
<keyword evidence="2 4" id="KW-0238">DNA-binding</keyword>
<keyword evidence="3" id="KW-0804">Transcription</keyword>
<reference evidence="6 7" key="1">
    <citation type="submission" date="2018-06" db="EMBL/GenBank/DDBJ databases">
        <title>Genomic Encyclopedia of Type Strains, Phase IV (KMG-IV): sequencing the most valuable type-strain genomes for metagenomic binning, comparative biology and taxonomic classification.</title>
        <authorList>
            <person name="Goeker M."/>
        </authorList>
    </citation>
    <scope>NUCLEOTIDE SEQUENCE [LARGE SCALE GENOMIC DNA]</scope>
    <source>
        <strain evidence="6 7">DSM 44599</strain>
    </source>
</reference>
<dbReference type="RefSeq" id="WP_067510947.1">
    <property type="nucleotide sequence ID" value="NZ_QNRE01000001.1"/>
</dbReference>
<comment type="caution">
    <text evidence="6">The sequence shown here is derived from an EMBL/GenBank/DDBJ whole genome shotgun (WGS) entry which is preliminary data.</text>
</comment>
<keyword evidence="7" id="KW-1185">Reference proteome</keyword>
<dbReference type="STRING" id="1210090.GCA_001613185_04238"/>
<dbReference type="PANTHER" id="PTHR30055:SF234">
    <property type="entry name" value="HTH-TYPE TRANSCRIPTIONAL REGULATOR BETI"/>
    <property type="match status" value="1"/>
</dbReference>
<keyword evidence="1" id="KW-0805">Transcription regulation</keyword>
<name>A0A366E2L9_9NOCA</name>
<accession>A0A366E2L9</accession>
<dbReference type="InterPro" id="IPR050109">
    <property type="entry name" value="HTH-type_TetR-like_transc_reg"/>
</dbReference>
<evidence type="ECO:0000313" key="6">
    <source>
        <dbReference type="EMBL" id="RBO96039.1"/>
    </source>
</evidence>
<dbReference type="SUPFAM" id="SSF46689">
    <property type="entry name" value="Homeodomain-like"/>
    <property type="match status" value="1"/>
</dbReference>
<dbReference type="PROSITE" id="PS50977">
    <property type="entry name" value="HTH_TETR_2"/>
    <property type="match status" value="1"/>
</dbReference>
<evidence type="ECO:0000256" key="2">
    <source>
        <dbReference type="ARBA" id="ARBA00023125"/>
    </source>
</evidence>
<evidence type="ECO:0000313" key="7">
    <source>
        <dbReference type="Proteomes" id="UP000252586"/>
    </source>
</evidence>
<protein>
    <submittedName>
        <fullName evidence="6">TetR family transcriptional regulator</fullName>
    </submittedName>
</protein>
<evidence type="ECO:0000256" key="1">
    <source>
        <dbReference type="ARBA" id="ARBA00023015"/>
    </source>
</evidence>
<dbReference type="GO" id="GO:0000976">
    <property type="term" value="F:transcription cis-regulatory region binding"/>
    <property type="evidence" value="ECO:0007669"/>
    <property type="project" value="TreeGrafter"/>
</dbReference>
<evidence type="ECO:0000256" key="3">
    <source>
        <dbReference type="ARBA" id="ARBA00023163"/>
    </source>
</evidence>
<dbReference type="EMBL" id="QNRE01000001">
    <property type="protein sequence ID" value="RBO96039.1"/>
    <property type="molecule type" value="Genomic_DNA"/>
</dbReference>
<feature type="DNA-binding region" description="H-T-H motif" evidence="4">
    <location>
        <begin position="38"/>
        <end position="57"/>
    </location>
</feature>
<gene>
    <name evidence="6" type="ORF">DFR74_10150</name>
</gene>
<dbReference type="PANTHER" id="PTHR30055">
    <property type="entry name" value="HTH-TYPE TRANSCRIPTIONAL REGULATOR RUTR"/>
    <property type="match status" value="1"/>
</dbReference>
<dbReference type="AlphaFoldDB" id="A0A366E2L9"/>
<dbReference type="PRINTS" id="PR00455">
    <property type="entry name" value="HTHTETR"/>
</dbReference>
<dbReference type="Proteomes" id="UP000252586">
    <property type="component" value="Unassembled WGS sequence"/>
</dbReference>
<dbReference type="Gene3D" id="1.10.357.10">
    <property type="entry name" value="Tetracycline Repressor, domain 2"/>
    <property type="match status" value="1"/>
</dbReference>
<sequence>MKRPAWNGSPPRDAHEARTRILEATMRGIDTRGARRTNLSTVAEALGVTRQTVYRHFLSTEELFTAVGFAALDHYVNQLLAHLGDTDDPAEFVVEAVAYTIERLPHDRYLTVLLAAGRPSAFSRRAMTEQSLEVCRAVLERSPVDWARRGYGDAELIELSEFVVRLLLSFIADPRPSERDSAELRRFLRRWVAPALREPAGASDRTAAGT</sequence>
<dbReference type="InterPro" id="IPR009057">
    <property type="entry name" value="Homeodomain-like_sf"/>
</dbReference>
<organism evidence="6 7">
    <name type="scientific">Nocardia puris</name>
    <dbReference type="NCBI Taxonomy" id="208602"/>
    <lineage>
        <taxon>Bacteria</taxon>
        <taxon>Bacillati</taxon>
        <taxon>Actinomycetota</taxon>
        <taxon>Actinomycetes</taxon>
        <taxon>Mycobacteriales</taxon>
        <taxon>Nocardiaceae</taxon>
        <taxon>Nocardia</taxon>
    </lineage>
</organism>
<evidence type="ECO:0000259" key="5">
    <source>
        <dbReference type="PROSITE" id="PS50977"/>
    </source>
</evidence>